<keyword evidence="3" id="KW-1185">Reference proteome</keyword>
<dbReference type="KEGG" id="mri:Mal4_28640"/>
<reference evidence="2 3" key="1">
    <citation type="submission" date="2019-02" db="EMBL/GenBank/DDBJ databases">
        <title>Deep-cultivation of Planctomycetes and their phenomic and genomic characterization uncovers novel biology.</title>
        <authorList>
            <person name="Wiegand S."/>
            <person name="Jogler M."/>
            <person name="Boedeker C."/>
            <person name="Pinto D."/>
            <person name="Vollmers J."/>
            <person name="Rivas-Marin E."/>
            <person name="Kohn T."/>
            <person name="Peeters S.H."/>
            <person name="Heuer A."/>
            <person name="Rast P."/>
            <person name="Oberbeckmann S."/>
            <person name="Bunk B."/>
            <person name="Jeske O."/>
            <person name="Meyerdierks A."/>
            <person name="Storesund J.E."/>
            <person name="Kallscheuer N."/>
            <person name="Luecker S."/>
            <person name="Lage O.M."/>
            <person name="Pohl T."/>
            <person name="Merkel B.J."/>
            <person name="Hornburger P."/>
            <person name="Mueller R.-W."/>
            <person name="Bruemmer F."/>
            <person name="Labrenz M."/>
            <person name="Spormann A.M."/>
            <person name="Op den Camp H."/>
            <person name="Overmann J."/>
            <person name="Amann R."/>
            <person name="Jetten M.S.M."/>
            <person name="Mascher T."/>
            <person name="Medema M.H."/>
            <person name="Devos D.P."/>
            <person name="Kaster A.-K."/>
            <person name="Ovreas L."/>
            <person name="Rohde M."/>
            <person name="Galperin M.Y."/>
            <person name="Jogler C."/>
        </authorList>
    </citation>
    <scope>NUCLEOTIDE SEQUENCE [LARGE SCALE GENOMIC DNA]</scope>
    <source>
        <strain evidence="2 3">Mal4</strain>
    </source>
</reference>
<dbReference type="Proteomes" id="UP000320496">
    <property type="component" value="Chromosome"/>
</dbReference>
<gene>
    <name evidence="2" type="ORF">Mal4_28640</name>
</gene>
<dbReference type="RefSeq" id="WP_145369807.1">
    <property type="nucleotide sequence ID" value="NZ_CP036275.1"/>
</dbReference>
<proteinExistence type="predicted"/>
<keyword evidence="1" id="KW-0732">Signal</keyword>
<evidence type="ECO:0000313" key="3">
    <source>
        <dbReference type="Proteomes" id="UP000320496"/>
    </source>
</evidence>
<name>A0A517Z7U2_9PLAN</name>
<feature type="chain" id="PRO_5022150378" evidence="1">
    <location>
        <begin position="27"/>
        <end position="844"/>
    </location>
</feature>
<sequence length="844" mass="94007" precursor="true">MRHWKTRAACIIAIASLHVALNVAIAEETTAGGTALVPPGERHSDHHLEQIASGDGARSFSGIYPHLASFNRQGECGTGAVVPWADRLWWITYAPHKPRGSDDQLYAASPELDLFTWTGSVGGTPANRMIHRESQQLLIGPYVIDRQGKIRVIPPDVMPGRLTGNARHLFAPADKVYYATMEEGFYEVDVRSLEVTELFPDSNGRGGLAGKLLPGYHGKGLYSGQGRLVYANNGEVGRAAQTRPDIDSGALAEWDGEGDWRVVLRNQFTEVTGPGGLYGNDDPEKDPIWSIGWDHRSLILMLRDGGEWHRFRLPKASHCYDGAHGWNTEWPRIRDIGEDDLLMTMHGTFWRFPRTFRSGQTAGIRPRSTYLKVIGDFCRWEERVVFGCDDSAQKEFLNTRKSKGELAGPAQSQSNLWFVEPDQIDRLGPAIGRGAVWLDDDVTAGTPSDPFLFDGYDHRSLMLAHDGSEPVSFRLEVDRTGNGTWTELTSLTVPPGEARWHFFVDDDEGAWIRVVPETDCNATACFELRDRDERDWTPDRRFAGLARPGGGESRTGLLRAGDRDTGLQVLASTFDGAQHRPTGYYELKPDLRLVRVDSEEEQDWMAKHVAIPTGVLTLDGYSILYVDDDGNRFRLPLGNPDWLERSELLDQLRAAREVCTERDLFHCAGTFYELPARNAGGFAKLRPVSTHPYLIHDYCSWRGLMVLSGIDASVSNDNPHIVRSSDGNCAVWLGTVDDLWSLGKPVGIGGPWSASKVESGVPSDPFLMAGFDRKSLMLVHDSDTTVTFDVEVDVTGTGKWHRFTQIDVPAGELATYRFPADFNAYWVRLISSRDVSATARFEYH</sequence>
<organism evidence="2 3">
    <name type="scientific">Maioricimonas rarisocia</name>
    <dbReference type="NCBI Taxonomy" id="2528026"/>
    <lineage>
        <taxon>Bacteria</taxon>
        <taxon>Pseudomonadati</taxon>
        <taxon>Planctomycetota</taxon>
        <taxon>Planctomycetia</taxon>
        <taxon>Planctomycetales</taxon>
        <taxon>Planctomycetaceae</taxon>
        <taxon>Maioricimonas</taxon>
    </lineage>
</organism>
<dbReference type="AlphaFoldDB" id="A0A517Z7U2"/>
<protein>
    <submittedName>
        <fullName evidence="2">Uncharacterized protein</fullName>
    </submittedName>
</protein>
<feature type="signal peptide" evidence="1">
    <location>
        <begin position="1"/>
        <end position="26"/>
    </location>
</feature>
<evidence type="ECO:0000256" key="1">
    <source>
        <dbReference type="SAM" id="SignalP"/>
    </source>
</evidence>
<dbReference type="OrthoDB" id="9758853at2"/>
<dbReference type="EMBL" id="CP036275">
    <property type="protein sequence ID" value="QDU38535.1"/>
    <property type="molecule type" value="Genomic_DNA"/>
</dbReference>
<accession>A0A517Z7U2</accession>
<evidence type="ECO:0000313" key="2">
    <source>
        <dbReference type="EMBL" id="QDU38535.1"/>
    </source>
</evidence>